<keyword evidence="13 14" id="KW-0676">Redox-active center</keyword>
<keyword evidence="3 14" id="KW-0813">Transport</keyword>
<keyword evidence="17" id="KW-1185">Reference proteome</keyword>
<evidence type="ECO:0000256" key="1">
    <source>
        <dbReference type="ARBA" id="ARBA00004429"/>
    </source>
</evidence>
<keyword evidence="8 14" id="KW-1133">Transmembrane helix</keyword>
<feature type="transmembrane region" description="Helical" evidence="15">
    <location>
        <begin position="143"/>
        <end position="164"/>
    </location>
</feature>
<dbReference type="OrthoDB" id="3711263at2"/>
<dbReference type="GO" id="GO:0005886">
    <property type="term" value="C:plasma membrane"/>
    <property type="evidence" value="ECO:0007669"/>
    <property type="project" value="UniProtKB-SubCell"/>
</dbReference>
<evidence type="ECO:0000256" key="9">
    <source>
        <dbReference type="ARBA" id="ARBA00023002"/>
    </source>
</evidence>
<keyword evidence="6 14" id="KW-0812">Transmembrane</keyword>
<keyword evidence="5" id="KW-0997">Cell inner membrane</keyword>
<dbReference type="EMBL" id="SLYB01000003">
    <property type="protein sequence ID" value="TCP96831.1"/>
    <property type="molecule type" value="Genomic_DNA"/>
</dbReference>
<name>A0A4R2T5K4_9PAST</name>
<reference evidence="16 17" key="1">
    <citation type="submission" date="2019-03" db="EMBL/GenBank/DDBJ databases">
        <title>Genomic Encyclopedia of Type Strains, Phase IV (KMG-IV): sequencing the most valuable type-strain genomes for metagenomic binning, comparative biology and taxonomic classification.</title>
        <authorList>
            <person name="Goeker M."/>
        </authorList>
    </citation>
    <scope>NUCLEOTIDE SEQUENCE [LARGE SCALE GENOMIC DNA]</scope>
    <source>
        <strain evidence="16 17">DSM 28404</strain>
    </source>
</reference>
<dbReference type="GO" id="GO:0006457">
    <property type="term" value="P:protein folding"/>
    <property type="evidence" value="ECO:0007669"/>
    <property type="project" value="InterPro"/>
</dbReference>
<evidence type="ECO:0000313" key="16">
    <source>
        <dbReference type="EMBL" id="TCP96831.1"/>
    </source>
</evidence>
<dbReference type="NCBIfam" id="NF002485">
    <property type="entry name" value="PRK01749.1"/>
    <property type="match status" value="1"/>
</dbReference>
<dbReference type="InterPro" id="IPR050183">
    <property type="entry name" value="DsbB"/>
</dbReference>
<feature type="disulfide bond" description="Redox-active" evidence="14">
    <location>
        <begin position="105"/>
        <end position="131"/>
    </location>
</feature>
<dbReference type="HAMAP" id="MF_00286">
    <property type="entry name" value="DsbB"/>
    <property type="match status" value="1"/>
</dbReference>
<dbReference type="Gene3D" id="1.20.1550.10">
    <property type="entry name" value="DsbB-like"/>
    <property type="match status" value="1"/>
</dbReference>
<evidence type="ECO:0000256" key="14">
    <source>
        <dbReference type="HAMAP-Rule" id="MF_00286"/>
    </source>
</evidence>
<dbReference type="PANTHER" id="PTHR36570:SF2">
    <property type="entry name" value="DISULFIDE BOND FORMATION PROTEIN B"/>
    <property type="match status" value="1"/>
</dbReference>
<evidence type="ECO:0000256" key="6">
    <source>
        <dbReference type="ARBA" id="ARBA00022692"/>
    </source>
</evidence>
<keyword evidence="12 14" id="KW-0143">Chaperone</keyword>
<dbReference type="RefSeq" id="WP_131974897.1">
    <property type="nucleotide sequence ID" value="NZ_SLYB01000003.1"/>
</dbReference>
<keyword evidence="9 14" id="KW-0560">Oxidoreductase</keyword>
<feature type="topological domain" description="Cytoplasmic" evidence="14">
    <location>
        <begin position="165"/>
        <end position="178"/>
    </location>
</feature>
<organism evidence="16 17">
    <name type="scientific">Cricetibacter osteomyelitidis</name>
    <dbReference type="NCBI Taxonomy" id="1521931"/>
    <lineage>
        <taxon>Bacteria</taxon>
        <taxon>Pseudomonadati</taxon>
        <taxon>Pseudomonadota</taxon>
        <taxon>Gammaproteobacteria</taxon>
        <taxon>Pasteurellales</taxon>
        <taxon>Pasteurellaceae</taxon>
        <taxon>Cricetibacter</taxon>
    </lineage>
</organism>
<feature type="topological domain" description="Periplasmic" evidence="14">
    <location>
        <begin position="91"/>
        <end position="145"/>
    </location>
</feature>
<dbReference type="GO" id="GO:0015035">
    <property type="term" value="F:protein-disulfide reductase activity"/>
    <property type="evidence" value="ECO:0007669"/>
    <property type="project" value="UniProtKB-UniRule"/>
</dbReference>
<dbReference type="PANTHER" id="PTHR36570">
    <property type="entry name" value="DISULFIDE BOND FORMATION PROTEIN B"/>
    <property type="match status" value="1"/>
</dbReference>
<evidence type="ECO:0000256" key="5">
    <source>
        <dbReference type="ARBA" id="ARBA00022519"/>
    </source>
</evidence>
<feature type="topological domain" description="Cytoplasmic" evidence="14">
    <location>
        <begin position="1"/>
        <end position="14"/>
    </location>
</feature>
<sequence length="178" mass="20145">MLSFFKTLSLQRKYWLLLLISTLALEATALYFQHGMGLKPCVMCIYERVALFGIAFAAIFGSLAPGLLIMRLIALVIGLGSAIKGLTITLTHLDYQTNPAPWKQCSFFAEFPETLPLDKWLPAVFNPTGNCAEISWQFLGFTMVQWLVFIFAFYVVLLALLLISQVKRSRPSQRNLFR</sequence>
<keyword evidence="10 14" id="KW-0472">Membrane</keyword>
<evidence type="ECO:0000256" key="8">
    <source>
        <dbReference type="ARBA" id="ARBA00022989"/>
    </source>
</evidence>
<dbReference type="AlphaFoldDB" id="A0A4R2T5K4"/>
<feature type="transmembrane region" description="Helical" evidence="15">
    <location>
        <begin position="45"/>
        <end position="65"/>
    </location>
</feature>
<comment type="caution">
    <text evidence="16">The sequence shown here is derived from an EMBL/GenBank/DDBJ whole genome shotgun (WGS) entry which is preliminary data.</text>
</comment>
<evidence type="ECO:0000256" key="2">
    <source>
        <dbReference type="ARBA" id="ARBA00008823"/>
    </source>
</evidence>
<evidence type="ECO:0000313" key="17">
    <source>
        <dbReference type="Proteomes" id="UP000295763"/>
    </source>
</evidence>
<dbReference type="InterPro" id="IPR023380">
    <property type="entry name" value="DsbB-like_sf"/>
</dbReference>
<accession>A0A4R2T5K4</accession>
<feature type="transmembrane region" description="Helical" evidence="15">
    <location>
        <begin position="72"/>
        <end position="93"/>
    </location>
</feature>
<evidence type="ECO:0000256" key="11">
    <source>
        <dbReference type="ARBA" id="ARBA00023157"/>
    </source>
</evidence>
<proteinExistence type="inferred from homology"/>
<feature type="disulfide bond" description="Redox-active" evidence="14">
    <location>
        <begin position="41"/>
        <end position="44"/>
    </location>
</feature>
<comment type="caution">
    <text evidence="14">Lacks conserved residue(s) required for the propagation of feature annotation.</text>
</comment>
<evidence type="ECO:0000256" key="13">
    <source>
        <dbReference type="ARBA" id="ARBA00023284"/>
    </source>
</evidence>
<comment type="function">
    <text evidence="14">Required for disulfide bond formation in some periplasmic proteins. Acts by oxidizing the DsbA protein.</text>
</comment>
<keyword evidence="7 14" id="KW-0249">Electron transport</keyword>
<dbReference type="Pfam" id="PF02600">
    <property type="entry name" value="DsbB"/>
    <property type="match status" value="1"/>
</dbReference>
<keyword evidence="4 14" id="KW-1003">Cell membrane</keyword>
<dbReference type="InterPro" id="IPR022920">
    <property type="entry name" value="Disulphide_bond_form_DsbB"/>
</dbReference>
<dbReference type="Proteomes" id="UP000295763">
    <property type="component" value="Unassembled WGS sequence"/>
</dbReference>
<evidence type="ECO:0000256" key="4">
    <source>
        <dbReference type="ARBA" id="ARBA00022475"/>
    </source>
</evidence>
<comment type="similarity">
    <text evidence="2 14">Belongs to the DsbB family.</text>
</comment>
<keyword evidence="11 14" id="KW-1015">Disulfide bond</keyword>
<dbReference type="GO" id="GO:0009055">
    <property type="term" value="F:electron transfer activity"/>
    <property type="evidence" value="ECO:0007669"/>
    <property type="project" value="UniProtKB-UniRule"/>
</dbReference>
<comment type="subcellular location">
    <subcellularLocation>
        <location evidence="1">Cell inner membrane</location>
        <topology evidence="1">Multi-pass membrane protein</topology>
    </subcellularLocation>
    <subcellularLocation>
        <location evidence="14">Cell membrane</location>
        <topology evidence="14">Multi-pass membrane protein</topology>
    </subcellularLocation>
</comment>
<protein>
    <recommendedName>
        <fullName evidence="14">Disulfide bond formation protein B</fullName>
    </recommendedName>
    <alternativeName>
        <fullName evidence="14">Disulfide oxidoreductase</fullName>
    </alternativeName>
</protein>
<evidence type="ECO:0000256" key="12">
    <source>
        <dbReference type="ARBA" id="ARBA00023186"/>
    </source>
</evidence>
<evidence type="ECO:0000256" key="7">
    <source>
        <dbReference type="ARBA" id="ARBA00022982"/>
    </source>
</evidence>
<dbReference type="InterPro" id="IPR003752">
    <property type="entry name" value="DiS_bond_form_DsbB/BdbC"/>
</dbReference>
<gene>
    <name evidence="14" type="primary">dsbB</name>
    <name evidence="16" type="ORF">EDC44_10328</name>
</gene>
<feature type="topological domain" description="Periplasmic" evidence="14">
    <location>
        <begin position="32"/>
        <end position="49"/>
    </location>
</feature>
<evidence type="ECO:0000256" key="10">
    <source>
        <dbReference type="ARBA" id="ARBA00023136"/>
    </source>
</evidence>
<dbReference type="SUPFAM" id="SSF158442">
    <property type="entry name" value="DsbB-like"/>
    <property type="match status" value="1"/>
</dbReference>
<evidence type="ECO:0000256" key="3">
    <source>
        <dbReference type="ARBA" id="ARBA00022448"/>
    </source>
</evidence>
<evidence type="ECO:0000256" key="15">
    <source>
        <dbReference type="SAM" id="Phobius"/>
    </source>
</evidence>